<keyword evidence="5 15" id="KW-0288">FMN</keyword>
<evidence type="ECO:0000256" key="5">
    <source>
        <dbReference type="ARBA" id="ARBA00022643"/>
    </source>
</evidence>
<dbReference type="SUPFAM" id="SSF82114">
    <property type="entry name" value="Riboflavin kinase-like"/>
    <property type="match status" value="1"/>
</dbReference>
<evidence type="ECO:0000256" key="11">
    <source>
        <dbReference type="ARBA" id="ARBA00022840"/>
    </source>
</evidence>
<organism evidence="17 18">
    <name type="scientific">Corynebacterium aquilae DSM 44791</name>
    <dbReference type="NCBI Taxonomy" id="1431546"/>
    <lineage>
        <taxon>Bacteria</taxon>
        <taxon>Bacillati</taxon>
        <taxon>Actinomycetota</taxon>
        <taxon>Actinomycetes</taxon>
        <taxon>Mycobacteriales</taxon>
        <taxon>Corynebacteriaceae</taxon>
        <taxon>Corynebacterium</taxon>
    </lineage>
</organism>
<dbReference type="FunFam" id="3.40.50.620:FF:000021">
    <property type="entry name" value="Riboflavin biosynthesis protein"/>
    <property type="match status" value="1"/>
</dbReference>
<dbReference type="InterPro" id="IPR023468">
    <property type="entry name" value="Riboflavin_kinase"/>
</dbReference>
<dbReference type="Gene3D" id="2.40.30.30">
    <property type="entry name" value="Riboflavin kinase-like"/>
    <property type="match status" value="1"/>
</dbReference>
<dbReference type="GO" id="GO:0005524">
    <property type="term" value="F:ATP binding"/>
    <property type="evidence" value="ECO:0007669"/>
    <property type="project" value="UniProtKB-UniRule"/>
</dbReference>
<evidence type="ECO:0000256" key="8">
    <source>
        <dbReference type="ARBA" id="ARBA00022741"/>
    </source>
</evidence>
<keyword evidence="10 15" id="KW-0274">FAD</keyword>
<dbReference type="GO" id="GO:0003919">
    <property type="term" value="F:FMN adenylyltransferase activity"/>
    <property type="evidence" value="ECO:0007669"/>
    <property type="project" value="UniProtKB-UniRule"/>
</dbReference>
<keyword evidence="4 15" id="KW-0285">Flavoprotein</keyword>
<dbReference type="InterPro" id="IPR015864">
    <property type="entry name" value="FAD_synthase"/>
</dbReference>
<dbReference type="Pfam" id="PF06574">
    <property type="entry name" value="FAD_syn"/>
    <property type="match status" value="1"/>
</dbReference>
<dbReference type="EC" id="2.7.1.26" evidence="15"/>
<dbReference type="EMBL" id="CP009245">
    <property type="protein sequence ID" value="APT84950.1"/>
    <property type="molecule type" value="Genomic_DNA"/>
</dbReference>
<dbReference type="NCBIfam" id="NF004160">
    <property type="entry name" value="PRK05627.1-3"/>
    <property type="match status" value="1"/>
</dbReference>
<evidence type="ECO:0000256" key="13">
    <source>
        <dbReference type="ARBA" id="ARBA00047880"/>
    </source>
</evidence>
<comment type="pathway">
    <text evidence="3 15">Cofactor biosynthesis; FMN biosynthesis; FMN from riboflavin (ATP route): step 1/1.</text>
</comment>
<evidence type="ECO:0000313" key="18">
    <source>
        <dbReference type="Proteomes" id="UP000185478"/>
    </source>
</evidence>
<evidence type="ECO:0000256" key="15">
    <source>
        <dbReference type="PIRNR" id="PIRNR004491"/>
    </source>
</evidence>
<dbReference type="FunFam" id="2.40.30.30:FF:000003">
    <property type="entry name" value="Riboflavin biosynthesis protein"/>
    <property type="match status" value="1"/>
</dbReference>
<dbReference type="PANTHER" id="PTHR22749">
    <property type="entry name" value="RIBOFLAVIN KINASE/FMN ADENYLYLTRANSFERASE"/>
    <property type="match status" value="1"/>
</dbReference>
<proteinExistence type="inferred from homology"/>
<sequence>MQDIQDNAPELTASVVTIGMFDGIHRGHQRLITTAIERAQALDLPVVMVTFEPHPLSVVRPDKVPPMISTFADRADRAEALGVDHILALTFDREFAAMSPAEFARVVLHDALHAKAVAVGENFTFGHKAAGTTDTLRELGQQLGFDVDVVELLAEDGTVLSSSVTRQYLKEGDVAAAAHVLGRPFSVHSHVARGAGRGGRELGYPTANLYFPDNVAIPADGVYCGWFTIDDEPPTGDMVPGVRYPTAISVGTNPTFGDERRSVEAFVLDREADLYDRAVTVEFVERLRGMEKFNGVQDLLDAMERDVARTREILGV</sequence>
<dbReference type="GO" id="GO:0008531">
    <property type="term" value="F:riboflavin kinase activity"/>
    <property type="evidence" value="ECO:0007669"/>
    <property type="project" value="UniProtKB-UniRule"/>
</dbReference>
<dbReference type="UniPathway" id="UPA00276">
    <property type="reaction ID" value="UER00406"/>
</dbReference>
<evidence type="ECO:0000256" key="12">
    <source>
        <dbReference type="ARBA" id="ARBA00023268"/>
    </source>
</evidence>
<dbReference type="EC" id="2.7.7.2" evidence="15"/>
<dbReference type="Gene3D" id="3.40.50.620">
    <property type="entry name" value="HUPs"/>
    <property type="match status" value="1"/>
</dbReference>
<reference evidence="17 18" key="1">
    <citation type="submission" date="2014-08" db="EMBL/GenBank/DDBJ databases">
        <title>Complete genome sequence of Corynebacterium aquilae S-613T(T) (=DSM 44791(T)), isolated from the choana of a healthy golden eagle.</title>
        <authorList>
            <person name="Ruckert C."/>
            <person name="Albersmeier A."/>
            <person name="Winkler A."/>
            <person name="Kalinowski J."/>
        </authorList>
    </citation>
    <scope>NUCLEOTIDE SEQUENCE [LARGE SCALE GENOMIC DNA]</scope>
    <source>
        <strain evidence="17 18">S-613</strain>
    </source>
</reference>
<name>A0A1L7CGF8_9CORY</name>
<keyword evidence="8 15" id="KW-0547">Nucleotide-binding</keyword>
<dbReference type="SUPFAM" id="SSF52374">
    <property type="entry name" value="Nucleotidylyl transferase"/>
    <property type="match status" value="1"/>
</dbReference>
<evidence type="ECO:0000256" key="14">
    <source>
        <dbReference type="ARBA" id="ARBA00049494"/>
    </source>
</evidence>
<dbReference type="GO" id="GO:0006747">
    <property type="term" value="P:FAD biosynthetic process"/>
    <property type="evidence" value="ECO:0007669"/>
    <property type="project" value="UniProtKB-UniRule"/>
</dbReference>
<dbReference type="KEGG" id="caqu:CAQU_07575"/>
<protein>
    <recommendedName>
        <fullName evidence="15">Riboflavin biosynthesis protein</fullName>
    </recommendedName>
    <domain>
        <recommendedName>
            <fullName evidence="15">Riboflavin kinase</fullName>
            <ecNumber evidence="15">2.7.1.26</ecNumber>
        </recommendedName>
        <alternativeName>
            <fullName evidence="15">Flavokinase</fullName>
        </alternativeName>
    </domain>
    <domain>
        <recommendedName>
            <fullName evidence="15">FMN adenylyltransferase</fullName>
            <ecNumber evidence="15">2.7.7.2</ecNumber>
        </recommendedName>
        <alternativeName>
            <fullName evidence="15">FAD pyrophosphorylase</fullName>
        </alternativeName>
        <alternativeName>
            <fullName evidence="15">FAD synthase</fullName>
        </alternativeName>
    </domain>
</protein>
<keyword evidence="9 15" id="KW-0418">Kinase</keyword>
<comment type="similarity">
    <text evidence="15">Belongs to the ribF family.</text>
</comment>
<dbReference type="PIRSF" id="PIRSF004491">
    <property type="entry name" value="FAD_Synth"/>
    <property type="match status" value="1"/>
</dbReference>
<dbReference type="Proteomes" id="UP000185478">
    <property type="component" value="Chromosome"/>
</dbReference>
<dbReference type="GO" id="GO:0009231">
    <property type="term" value="P:riboflavin biosynthetic process"/>
    <property type="evidence" value="ECO:0007669"/>
    <property type="project" value="InterPro"/>
</dbReference>
<comment type="catalytic activity">
    <reaction evidence="14 15">
        <text>FMN + ATP + H(+) = FAD + diphosphate</text>
        <dbReference type="Rhea" id="RHEA:17237"/>
        <dbReference type="ChEBI" id="CHEBI:15378"/>
        <dbReference type="ChEBI" id="CHEBI:30616"/>
        <dbReference type="ChEBI" id="CHEBI:33019"/>
        <dbReference type="ChEBI" id="CHEBI:57692"/>
        <dbReference type="ChEBI" id="CHEBI:58210"/>
        <dbReference type="EC" id="2.7.7.2"/>
    </reaction>
</comment>
<dbReference type="InterPro" id="IPR023465">
    <property type="entry name" value="Riboflavin_kinase_dom_sf"/>
</dbReference>
<keyword evidence="12" id="KW-0511">Multifunctional enzyme</keyword>
<dbReference type="InterPro" id="IPR015865">
    <property type="entry name" value="Riboflavin_kinase_bac/euk"/>
</dbReference>
<evidence type="ECO:0000256" key="9">
    <source>
        <dbReference type="ARBA" id="ARBA00022777"/>
    </source>
</evidence>
<dbReference type="NCBIfam" id="TIGR00083">
    <property type="entry name" value="ribF"/>
    <property type="match status" value="1"/>
</dbReference>
<keyword evidence="11 15" id="KW-0067">ATP-binding</keyword>
<dbReference type="UniPathway" id="UPA00277">
    <property type="reaction ID" value="UER00407"/>
</dbReference>
<evidence type="ECO:0000259" key="16">
    <source>
        <dbReference type="SMART" id="SM00904"/>
    </source>
</evidence>
<evidence type="ECO:0000256" key="10">
    <source>
        <dbReference type="ARBA" id="ARBA00022827"/>
    </source>
</evidence>
<dbReference type="InterPro" id="IPR014729">
    <property type="entry name" value="Rossmann-like_a/b/a_fold"/>
</dbReference>
<comment type="catalytic activity">
    <reaction evidence="13 15">
        <text>riboflavin + ATP = FMN + ADP + H(+)</text>
        <dbReference type="Rhea" id="RHEA:14357"/>
        <dbReference type="ChEBI" id="CHEBI:15378"/>
        <dbReference type="ChEBI" id="CHEBI:30616"/>
        <dbReference type="ChEBI" id="CHEBI:57986"/>
        <dbReference type="ChEBI" id="CHEBI:58210"/>
        <dbReference type="ChEBI" id="CHEBI:456216"/>
        <dbReference type="EC" id="2.7.1.26"/>
    </reaction>
</comment>
<keyword evidence="18" id="KW-1185">Reference proteome</keyword>
<dbReference type="CDD" id="cd02064">
    <property type="entry name" value="FAD_synthetase_N"/>
    <property type="match status" value="1"/>
</dbReference>
<evidence type="ECO:0000256" key="7">
    <source>
        <dbReference type="ARBA" id="ARBA00022695"/>
    </source>
</evidence>
<evidence type="ECO:0000256" key="6">
    <source>
        <dbReference type="ARBA" id="ARBA00022679"/>
    </source>
</evidence>
<evidence type="ECO:0000313" key="17">
    <source>
        <dbReference type="EMBL" id="APT84950.1"/>
    </source>
</evidence>
<comment type="pathway">
    <text evidence="2 15">Cofactor biosynthesis; FAD biosynthesis; FAD from FMN: step 1/1.</text>
</comment>
<keyword evidence="6 15" id="KW-0808">Transferase</keyword>
<evidence type="ECO:0000256" key="3">
    <source>
        <dbReference type="ARBA" id="ARBA00005201"/>
    </source>
</evidence>
<comment type="function">
    <text evidence="1">Catalyzes the phosphorylation of riboflavin to FMN followed by the adenylation of FMN to FAD.</text>
</comment>
<dbReference type="SMART" id="SM00904">
    <property type="entry name" value="Flavokinase"/>
    <property type="match status" value="1"/>
</dbReference>
<evidence type="ECO:0000256" key="4">
    <source>
        <dbReference type="ARBA" id="ARBA00022630"/>
    </source>
</evidence>
<dbReference type="AlphaFoldDB" id="A0A1L7CGF8"/>
<keyword evidence="7 15" id="KW-0548">Nucleotidyltransferase</keyword>
<evidence type="ECO:0000256" key="2">
    <source>
        <dbReference type="ARBA" id="ARBA00004726"/>
    </source>
</evidence>
<dbReference type="GO" id="GO:0009398">
    <property type="term" value="P:FMN biosynthetic process"/>
    <property type="evidence" value="ECO:0007669"/>
    <property type="project" value="UniProtKB-UniRule"/>
</dbReference>
<dbReference type="STRING" id="1431546.CAQU_07575"/>
<dbReference type="Pfam" id="PF01687">
    <property type="entry name" value="Flavokinase"/>
    <property type="match status" value="1"/>
</dbReference>
<dbReference type="InterPro" id="IPR002606">
    <property type="entry name" value="Riboflavin_kinase_bac"/>
</dbReference>
<dbReference type="PANTHER" id="PTHR22749:SF6">
    <property type="entry name" value="RIBOFLAVIN KINASE"/>
    <property type="match status" value="1"/>
</dbReference>
<gene>
    <name evidence="17" type="ORF">CAQU_07575</name>
</gene>
<feature type="domain" description="Riboflavin kinase" evidence="16">
    <location>
        <begin position="180"/>
        <end position="315"/>
    </location>
</feature>
<accession>A0A1L7CGF8</accession>
<evidence type="ECO:0000256" key="1">
    <source>
        <dbReference type="ARBA" id="ARBA00002121"/>
    </source>
</evidence>